<organism evidence="1 2">
    <name type="scientific">Cricetulus griseus</name>
    <name type="common">Chinese hamster</name>
    <name type="synonym">Cricetulus barabensis griseus</name>
    <dbReference type="NCBI Taxonomy" id="10029"/>
    <lineage>
        <taxon>Eukaryota</taxon>
        <taxon>Metazoa</taxon>
        <taxon>Chordata</taxon>
        <taxon>Craniata</taxon>
        <taxon>Vertebrata</taxon>
        <taxon>Euteleostomi</taxon>
        <taxon>Mammalia</taxon>
        <taxon>Eutheria</taxon>
        <taxon>Euarchontoglires</taxon>
        <taxon>Glires</taxon>
        <taxon>Rodentia</taxon>
        <taxon>Myomorpha</taxon>
        <taxon>Muroidea</taxon>
        <taxon>Cricetidae</taxon>
        <taxon>Cricetinae</taxon>
        <taxon>Cricetulus</taxon>
    </lineage>
</organism>
<evidence type="ECO:0000313" key="2">
    <source>
        <dbReference type="Proteomes" id="UP000001075"/>
    </source>
</evidence>
<gene>
    <name evidence="1" type="ORF">I79_000084</name>
</gene>
<proteinExistence type="predicted"/>
<name>G3GRD9_CRIGR</name>
<dbReference type="Proteomes" id="UP000001075">
    <property type="component" value="Unassembled WGS sequence"/>
</dbReference>
<accession>G3GRD9</accession>
<sequence>MSGVLHIRRSGTKAVWWWWCRCKHVIPASGKPRSAIYELEDSVACRVSSRTTRATHAHSC</sequence>
<reference evidence="2" key="1">
    <citation type="journal article" date="2011" name="Nat. Biotechnol.">
        <title>The genomic sequence of the Chinese hamster ovary (CHO)-K1 cell line.</title>
        <authorList>
            <person name="Xu X."/>
            <person name="Nagarajan H."/>
            <person name="Lewis N.E."/>
            <person name="Pan S."/>
            <person name="Cai Z."/>
            <person name="Liu X."/>
            <person name="Chen W."/>
            <person name="Xie M."/>
            <person name="Wang W."/>
            <person name="Hammond S."/>
            <person name="Andersen M.R."/>
            <person name="Neff N."/>
            <person name="Passarelli B."/>
            <person name="Koh W."/>
            <person name="Fan H.C."/>
            <person name="Wang J."/>
            <person name="Gui Y."/>
            <person name="Lee K.H."/>
            <person name="Betenbaugh M.J."/>
            <person name="Quake S.R."/>
            <person name="Famili I."/>
            <person name="Palsson B.O."/>
            <person name="Wang J."/>
        </authorList>
    </citation>
    <scope>NUCLEOTIDE SEQUENCE [LARGE SCALE GENOMIC DNA]</scope>
    <source>
        <strain evidence="2">CHO K1 cell line</strain>
    </source>
</reference>
<dbReference type="AlphaFoldDB" id="G3GRD9"/>
<dbReference type="EMBL" id="JH000002">
    <property type="protein sequence ID" value="EGV92539.1"/>
    <property type="molecule type" value="Genomic_DNA"/>
</dbReference>
<evidence type="ECO:0000313" key="1">
    <source>
        <dbReference type="EMBL" id="EGV92539.1"/>
    </source>
</evidence>
<protein>
    <submittedName>
        <fullName evidence="1">Uncharacterized protein</fullName>
    </submittedName>
</protein>
<dbReference type="InParanoid" id="G3GRD9"/>